<dbReference type="Proteomes" id="UP000177053">
    <property type="component" value="Unassembled WGS sequence"/>
</dbReference>
<accession>A0A1F7X710</accession>
<evidence type="ECO:0000313" key="3">
    <source>
        <dbReference type="EMBL" id="OGM10693.1"/>
    </source>
</evidence>
<sequence length="397" mass="45538">MKKLKILFINDYGYQLGGVEISILNQVLGLKKRRHTVKIFTSDNNPSDKPLFSNYTFKGYNEKSPLRWFNRVFYISSYLKLKQVLREYEPDIIHLHNIFYQVSPTVLLAVRNTPTVFTLHSYELICPTGVIIKQDGSRCVTEVKHDLRCTGSVKGYIYEKIKQEIHRLLFKKVTMYIAPSESIKKDFTNQRIISSPIKVIYNGIELSKYEPILNFNRILYVGRLSKEKGVEVLLKATNKIKEVIPNIRVDIVGDGPETEHLKSLCKSLDLQNTVFFSGKIENNDVIDYYKNCTFLVVPSICPESFSLTGVEALSIGRPVIGSNLGAIPEWLIDKKCGYLFTPESVSNLVEKSLVLLKNKPVLLRMSKFGYKYSRKFSTDINTNNIEGLYFELTNKTL</sequence>
<dbReference type="Pfam" id="PF00534">
    <property type="entry name" value="Glycos_transf_1"/>
    <property type="match status" value="1"/>
</dbReference>
<dbReference type="PANTHER" id="PTHR45947">
    <property type="entry name" value="SULFOQUINOVOSYL TRANSFERASE SQD2"/>
    <property type="match status" value="1"/>
</dbReference>
<feature type="domain" description="Glycosyl transferase family 1" evidence="1">
    <location>
        <begin position="214"/>
        <end position="371"/>
    </location>
</feature>
<organism evidence="3 4">
    <name type="scientific">Candidatus Woesebacteria bacterium RBG_16_34_12</name>
    <dbReference type="NCBI Taxonomy" id="1802480"/>
    <lineage>
        <taxon>Bacteria</taxon>
        <taxon>Candidatus Woeseibacteriota</taxon>
    </lineage>
</organism>
<reference evidence="3 4" key="1">
    <citation type="journal article" date="2016" name="Nat. Commun.">
        <title>Thousands of microbial genomes shed light on interconnected biogeochemical processes in an aquifer system.</title>
        <authorList>
            <person name="Anantharaman K."/>
            <person name="Brown C.T."/>
            <person name="Hug L.A."/>
            <person name="Sharon I."/>
            <person name="Castelle C.J."/>
            <person name="Probst A.J."/>
            <person name="Thomas B.C."/>
            <person name="Singh A."/>
            <person name="Wilkins M.J."/>
            <person name="Karaoz U."/>
            <person name="Brodie E.L."/>
            <person name="Williams K.H."/>
            <person name="Hubbard S.S."/>
            <person name="Banfield J.F."/>
        </authorList>
    </citation>
    <scope>NUCLEOTIDE SEQUENCE [LARGE SCALE GENOMIC DNA]</scope>
</reference>
<evidence type="ECO:0000259" key="1">
    <source>
        <dbReference type="Pfam" id="PF00534"/>
    </source>
</evidence>
<dbReference type="EMBL" id="MGFS01000032">
    <property type="protein sequence ID" value="OGM10693.1"/>
    <property type="molecule type" value="Genomic_DNA"/>
</dbReference>
<dbReference type="SUPFAM" id="SSF53756">
    <property type="entry name" value="UDP-Glycosyltransferase/glycogen phosphorylase"/>
    <property type="match status" value="1"/>
</dbReference>
<dbReference type="GO" id="GO:0016757">
    <property type="term" value="F:glycosyltransferase activity"/>
    <property type="evidence" value="ECO:0007669"/>
    <property type="project" value="InterPro"/>
</dbReference>
<proteinExistence type="predicted"/>
<dbReference type="PANTHER" id="PTHR45947:SF13">
    <property type="entry name" value="TRANSFERASE"/>
    <property type="match status" value="1"/>
</dbReference>
<dbReference type="InterPro" id="IPR050194">
    <property type="entry name" value="Glycosyltransferase_grp1"/>
</dbReference>
<dbReference type="Pfam" id="PF13439">
    <property type="entry name" value="Glyco_transf_4"/>
    <property type="match status" value="1"/>
</dbReference>
<evidence type="ECO:0000313" key="4">
    <source>
        <dbReference type="Proteomes" id="UP000177053"/>
    </source>
</evidence>
<dbReference type="AlphaFoldDB" id="A0A1F7X710"/>
<dbReference type="CDD" id="cd03801">
    <property type="entry name" value="GT4_PimA-like"/>
    <property type="match status" value="1"/>
</dbReference>
<protein>
    <submittedName>
        <fullName evidence="3">Uncharacterized protein</fullName>
    </submittedName>
</protein>
<dbReference type="InterPro" id="IPR001296">
    <property type="entry name" value="Glyco_trans_1"/>
</dbReference>
<comment type="caution">
    <text evidence="3">The sequence shown here is derived from an EMBL/GenBank/DDBJ whole genome shotgun (WGS) entry which is preliminary data.</text>
</comment>
<name>A0A1F7X710_9BACT</name>
<gene>
    <name evidence="3" type="ORF">A2Z22_05295</name>
</gene>
<feature type="domain" description="Glycosyltransferase subfamily 4-like N-terminal" evidence="2">
    <location>
        <begin position="17"/>
        <end position="207"/>
    </location>
</feature>
<evidence type="ECO:0000259" key="2">
    <source>
        <dbReference type="Pfam" id="PF13439"/>
    </source>
</evidence>
<dbReference type="Gene3D" id="3.40.50.2000">
    <property type="entry name" value="Glycogen Phosphorylase B"/>
    <property type="match status" value="2"/>
</dbReference>
<dbReference type="InterPro" id="IPR028098">
    <property type="entry name" value="Glyco_trans_4-like_N"/>
</dbReference>